<proteinExistence type="predicted"/>
<accession>A0ABV4P3Z4</accession>
<dbReference type="Pfam" id="PF01501">
    <property type="entry name" value="Glyco_transf_8"/>
    <property type="match status" value="1"/>
</dbReference>
<protein>
    <submittedName>
        <fullName evidence="1">Glycosyltransferase</fullName>
    </submittedName>
</protein>
<dbReference type="Proteomes" id="UP001569428">
    <property type="component" value="Unassembled WGS sequence"/>
</dbReference>
<comment type="caution">
    <text evidence="1">The sequence shown here is derived from an EMBL/GenBank/DDBJ whole genome shotgun (WGS) entry which is preliminary data.</text>
</comment>
<evidence type="ECO:0000313" key="2">
    <source>
        <dbReference type="Proteomes" id="UP001569428"/>
    </source>
</evidence>
<dbReference type="EMBL" id="JBGMEK010000063">
    <property type="protein sequence ID" value="MFA0812977.1"/>
    <property type="molecule type" value="Genomic_DNA"/>
</dbReference>
<keyword evidence="2" id="KW-1185">Reference proteome</keyword>
<dbReference type="PANTHER" id="PTHR11183">
    <property type="entry name" value="GLYCOGENIN SUBFAMILY MEMBER"/>
    <property type="match status" value="1"/>
</dbReference>
<dbReference type="RefSeq" id="WP_371840720.1">
    <property type="nucleotide sequence ID" value="NZ_JBGMEK010000063.1"/>
</dbReference>
<reference evidence="1 2" key="1">
    <citation type="submission" date="2024-08" db="EMBL/GenBank/DDBJ databases">
        <authorList>
            <person name="Ishaq N."/>
        </authorList>
    </citation>
    <scope>NUCLEOTIDE SEQUENCE [LARGE SCALE GENOMIC DNA]</scope>
    <source>
        <strain evidence="1 2">DSM 18651</strain>
    </source>
</reference>
<evidence type="ECO:0000313" key="1">
    <source>
        <dbReference type="EMBL" id="MFA0812977.1"/>
    </source>
</evidence>
<dbReference type="SUPFAM" id="SSF53448">
    <property type="entry name" value="Nucleotide-diphospho-sugar transferases"/>
    <property type="match status" value="1"/>
</dbReference>
<organism evidence="1 2">
    <name type="scientific">Microbulbifer epialgicus</name>
    <dbReference type="NCBI Taxonomy" id="393907"/>
    <lineage>
        <taxon>Bacteria</taxon>
        <taxon>Pseudomonadati</taxon>
        <taxon>Pseudomonadota</taxon>
        <taxon>Gammaproteobacteria</taxon>
        <taxon>Cellvibrionales</taxon>
        <taxon>Microbulbiferaceae</taxon>
        <taxon>Microbulbifer</taxon>
    </lineage>
</organism>
<dbReference type="InterPro" id="IPR050587">
    <property type="entry name" value="GNT1/Glycosyltrans_8"/>
</dbReference>
<sequence>MSRCAFVTLVNSSGYVIGATALKYSLDRVGSKYPLVCMVVEGSCDTAPLERAGCLIEDVHPPQFSDEFASRHGREALHRQAPFDRGGKPTFHDPLNNFCKLSLWLLTGYDKVVFLDADILVLRNIDHLMGYPEFCAAPNLYEGLDGFHRMNSGAFTAVPSETTHRKMLAILDRPGAFWRRTDQTFLQSFFPKWHGLPYIYNALQYLFLNFPQLWGWSSIHTIHYQYEKPWQQPHPKAERLKPLIDLWWAVYRGRDITAQLDDLVRAQQVQSGAGTL</sequence>
<dbReference type="Gene3D" id="3.90.550.10">
    <property type="entry name" value="Spore Coat Polysaccharide Biosynthesis Protein SpsA, Chain A"/>
    <property type="match status" value="1"/>
</dbReference>
<dbReference type="InterPro" id="IPR029044">
    <property type="entry name" value="Nucleotide-diphossugar_trans"/>
</dbReference>
<dbReference type="InterPro" id="IPR002495">
    <property type="entry name" value="Glyco_trans_8"/>
</dbReference>
<gene>
    <name evidence="1" type="ORF">ACCI49_18890</name>
</gene>
<name>A0ABV4P3Z4_9GAMM</name>